<dbReference type="InterPro" id="IPR003594">
    <property type="entry name" value="HATPase_dom"/>
</dbReference>
<dbReference type="SMART" id="SM00387">
    <property type="entry name" value="HATPase_c"/>
    <property type="match status" value="1"/>
</dbReference>
<dbReference type="EC" id="2.7.13.3" evidence="2"/>
<proteinExistence type="predicted"/>
<evidence type="ECO:0000256" key="9">
    <source>
        <dbReference type="SAM" id="MobiDB-lite"/>
    </source>
</evidence>
<feature type="domain" description="Histidine kinase/HSP90-like ATPase" evidence="11">
    <location>
        <begin position="340"/>
        <end position="430"/>
    </location>
</feature>
<dbReference type="InterPro" id="IPR050482">
    <property type="entry name" value="Sensor_HK_TwoCompSys"/>
</dbReference>
<comment type="catalytic activity">
    <reaction evidence="1">
        <text>ATP + protein L-histidine = ADP + protein N-phospho-L-histidine.</text>
        <dbReference type="EC" id="2.7.13.3"/>
    </reaction>
</comment>
<dbReference type="InterPro" id="IPR036890">
    <property type="entry name" value="HATPase_C_sf"/>
</dbReference>
<dbReference type="SUPFAM" id="SSF55874">
    <property type="entry name" value="ATPase domain of HSP90 chaperone/DNA topoisomerase II/histidine kinase"/>
    <property type="match status" value="1"/>
</dbReference>
<comment type="caution">
    <text evidence="12">The sequence shown here is derived from an EMBL/GenBank/DDBJ whole genome shotgun (WGS) entry which is preliminary data.</text>
</comment>
<feature type="transmembrane region" description="Helical" evidence="10">
    <location>
        <begin position="120"/>
        <end position="144"/>
    </location>
</feature>
<keyword evidence="5" id="KW-0547">Nucleotide-binding</keyword>
<evidence type="ECO:0000256" key="3">
    <source>
        <dbReference type="ARBA" id="ARBA00022553"/>
    </source>
</evidence>
<dbReference type="GO" id="GO:0016301">
    <property type="term" value="F:kinase activity"/>
    <property type="evidence" value="ECO:0007669"/>
    <property type="project" value="UniProtKB-KW"/>
</dbReference>
<sequence length="430" mass="45440">MPVDRTEATDRQREKSGPPDLATAFRQASRQSLEAVEQLASGLSTAVVASSVLFLVVVTAALCLVGVGLPLAPAVLYLVHAAASRERDRLSRWGEPVLGPPRRITNLRAALADSTTRRELGWLLVHAPAGSLLGLIGVLLPLMALRDASFPLWYPFLPPRTGSASIGLWTVDTWPGVLVVFLMGVGWTAILLGLTPGMARLQARPGRRWLAPPPGTDLTGRIAELTSSRANALDAHATELRRIERSLHDGTQNRMVAVTMLLGTARRALARQDRELADRVIAQAQDAAEDALKELRGVVRSILPPVIEDRGLAGALSGLAANCGVPTAVDVEVPGRCAASVEATAYFVVAEALTNVARHSGAGAAAVRLRRRDERLLVEIEDDGHGGADEAGGSGLVGMRRRVEAHDGSVTIDSPVGGPTVLKVELPCGS</sequence>
<gene>
    <name evidence="12" type="ORF">GCM10022223_70160</name>
</gene>
<keyword evidence="10" id="KW-0812">Transmembrane</keyword>
<dbReference type="Pfam" id="PF07730">
    <property type="entry name" value="HisKA_3"/>
    <property type="match status" value="1"/>
</dbReference>
<evidence type="ECO:0000256" key="5">
    <source>
        <dbReference type="ARBA" id="ARBA00022741"/>
    </source>
</evidence>
<reference evidence="13" key="1">
    <citation type="journal article" date="2019" name="Int. J. Syst. Evol. Microbiol.">
        <title>The Global Catalogue of Microorganisms (GCM) 10K type strain sequencing project: providing services to taxonomists for standard genome sequencing and annotation.</title>
        <authorList>
            <consortium name="The Broad Institute Genomics Platform"/>
            <consortium name="The Broad Institute Genome Sequencing Center for Infectious Disease"/>
            <person name="Wu L."/>
            <person name="Ma J."/>
        </authorList>
    </citation>
    <scope>NUCLEOTIDE SEQUENCE [LARGE SCALE GENOMIC DNA]</scope>
    <source>
        <strain evidence="13">JCM 16902</strain>
    </source>
</reference>
<evidence type="ECO:0000256" key="2">
    <source>
        <dbReference type="ARBA" id="ARBA00012438"/>
    </source>
</evidence>
<evidence type="ECO:0000313" key="12">
    <source>
        <dbReference type="EMBL" id="GAA3640905.1"/>
    </source>
</evidence>
<feature type="region of interest" description="Disordered" evidence="9">
    <location>
        <begin position="1"/>
        <end position="20"/>
    </location>
</feature>
<protein>
    <recommendedName>
        <fullName evidence="2">histidine kinase</fullName>
        <ecNumber evidence="2">2.7.13.3</ecNumber>
    </recommendedName>
</protein>
<evidence type="ECO:0000256" key="1">
    <source>
        <dbReference type="ARBA" id="ARBA00000085"/>
    </source>
</evidence>
<keyword evidence="8" id="KW-0902">Two-component regulatory system</keyword>
<dbReference type="Pfam" id="PF02518">
    <property type="entry name" value="HATPase_c"/>
    <property type="match status" value="1"/>
</dbReference>
<evidence type="ECO:0000313" key="13">
    <source>
        <dbReference type="Proteomes" id="UP001501074"/>
    </source>
</evidence>
<evidence type="ECO:0000256" key="4">
    <source>
        <dbReference type="ARBA" id="ARBA00022679"/>
    </source>
</evidence>
<dbReference type="PANTHER" id="PTHR24421:SF10">
    <property type="entry name" value="NITRATE_NITRITE SENSOR PROTEIN NARQ"/>
    <property type="match status" value="1"/>
</dbReference>
<evidence type="ECO:0000256" key="7">
    <source>
        <dbReference type="ARBA" id="ARBA00022840"/>
    </source>
</evidence>
<dbReference type="InterPro" id="IPR011712">
    <property type="entry name" value="Sig_transdc_His_kin_sub3_dim/P"/>
</dbReference>
<dbReference type="InterPro" id="IPR025828">
    <property type="entry name" value="Put_sensor_dom"/>
</dbReference>
<keyword evidence="3" id="KW-0597">Phosphoprotein</keyword>
<dbReference type="PANTHER" id="PTHR24421">
    <property type="entry name" value="NITRATE/NITRITE SENSOR PROTEIN NARX-RELATED"/>
    <property type="match status" value="1"/>
</dbReference>
<dbReference type="CDD" id="cd16917">
    <property type="entry name" value="HATPase_UhpB-NarQ-NarX-like"/>
    <property type="match status" value="1"/>
</dbReference>
<keyword evidence="10" id="KW-1133">Transmembrane helix</keyword>
<keyword evidence="13" id="KW-1185">Reference proteome</keyword>
<keyword evidence="6 12" id="KW-0418">Kinase</keyword>
<keyword evidence="4" id="KW-0808">Transferase</keyword>
<keyword evidence="7" id="KW-0067">ATP-binding</keyword>
<feature type="transmembrane region" description="Helical" evidence="10">
    <location>
        <begin position="52"/>
        <end position="79"/>
    </location>
</feature>
<evidence type="ECO:0000259" key="11">
    <source>
        <dbReference type="SMART" id="SM00387"/>
    </source>
</evidence>
<dbReference type="Gene3D" id="1.20.5.1930">
    <property type="match status" value="1"/>
</dbReference>
<feature type="compositionally biased region" description="Basic and acidic residues" evidence="9">
    <location>
        <begin position="1"/>
        <end position="17"/>
    </location>
</feature>
<keyword evidence="10" id="KW-0472">Membrane</keyword>
<evidence type="ECO:0000256" key="10">
    <source>
        <dbReference type="SAM" id="Phobius"/>
    </source>
</evidence>
<dbReference type="Gene3D" id="3.30.565.10">
    <property type="entry name" value="Histidine kinase-like ATPase, C-terminal domain"/>
    <property type="match status" value="1"/>
</dbReference>
<evidence type="ECO:0000256" key="6">
    <source>
        <dbReference type="ARBA" id="ARBA00022777"/>
    </source>
</evidence>
<name>A0ABP7AUN0_9ACTN</name>
<dbReference type="Proteomes" id="UP001501074">
    <property type="component" value="Unassembled WGS sequence"/>
</dbReference>
<organism evidence="12 13">
    <name type="scientific">Kineosporia mesophila</name>
    <dbReference type="NCBI Taxonomy" id="566012"/>
    <lineage>
        <taxon>Bacteria</taxon>
        <taxon>Bacillati</taxon>
        <taxon>Actinomycetota</taxon>
        <taxon>Actinomycetes</taxon>
        <taxon>Kineosporiales</taxon>
        <taxon>Kineosporiaceae</taxon>
        <taxon>Kineosporia</taxon>
    </lineage>
</organism>
<dbReference type="Pfam" id="PF13796">
    <property type="entry name" value="Sensor"/>
    <property type="match status" value="1"/>
</dbReference>
<evidence type="ECO:0000256" key="8">
    <source>
        <dbReference type="ARBA" id="ARBA00023012"/>
    </source>
</evidence>
<dbReference type="EMBL" id="BAAAZO010000014">
    <property type="protein sequence ID" value="GAA3640905.1"/>
    <property type="molecule type" value="Genomic_DNA"/>
</dbReference>
<accession>A0ABP7AUN0</accession>
<feature type="transmembrane region" description="Helical" evidence="10">
    <location>
        <begin position="177"/>
        <end position="199"/>
    </location>
</feature>